<evidence type="ECO:0000256" key="1">
    <source>
        <dbReference type="ARBA" id="ARBA00022857"/>
    </source>
</evidence>
<evidence type="ECO:0000256" key="2">
    <source>
        <dbReference type="ARBA" id="ARBA00023002"/>
    </source>
</evidence>
<dbReference type="InterPro" id="IPR008030">
    <property type="entry name" value="NmrA-like"/>
</dbReference>
<dbReference type="Gene3D" id="3.40.50.720">
    <property type="entry name" value="NAD(P)-binding Rossmann-like Domain"/>
    <property type="match status" value="2"/>
</dbReference>
<dbReference type="SUPFAM" id="SSF51735">
    <property type="entry name" value="NAD(P)-binding Rossmann-fold domains"/>
    <property type="match status" value="2"/>
</dbReference>
<feature type="domain" description="NmrA-like" evidence="3">
    <location>
        <begin position="103"/>
        <end position="170"/>
    </location>
</feature>
<keyword evidence="1" id="KW-0521">NADP</keyword>
<accession>W9NEL0</accession>
<dbReference type="OrthoDB" id="9984533at2759"/>
<dbReference type="PANTHER" id="PTHR47706">
    <property type="entry name" value="NMRA-LIKE FAMILY PROTEIN"/>
    <property type="match status" value="1"/>
</dbReference>
<dbReference type="Proteomes" id="UP000030751">
    <property type="component" value="Unassembled WGS sequence"/>
</dbReference>
<gene>
    <name evidence="4" type="ORF">FOVG_17457</name>
</gene>
<dbReference type="EMBL" id="JH651021">
    <property type="protein sequence ID" value="EXA31213.1"/>
    <property type="molecule type" value="Genomic_DNA"/>
</dbReference>
<dbReference type="GO" id="GO:0016491">
    <property type="term" value="F:oxidoreductase activity"/>
    <property type="evidence" value="ECO:0007669"/>
    <property type="project" value="UniProtKB-KW"/>
</dbReference>
<dbReference type="InterPro" id="IPR036291">
    <property type="entry name" value="NAD(P)-bd_dom_sf"/>
</dbReference>
<sequence>MASLAGKVALISGSSAGLGAAIARELSSRGASVVTNYPNQSEKANADKVLQTLNGPGKAVEADLSTPEGPQVLADAAAEAFGKIDILLRVNPPTFNNSGAKFSKGLNVISTDYSPESLERGLRGQDVVIMLLPPESTVDHETVIDAAVKAGVKRFFPSEYGVRTYHPAFADGVLLATKKRSIVKHLEKTQDIMSWTGIMCNPWVDFCVIDGLLGLDMKQRKASIYNGGDVPFSTGLRDLAAQSLYALITDPERLEEAKNQYIHVASYTVTQNEILDVVKKLTGQEWQVENVTSEGVMPEALEDIKKGLNWGLGHQVQAILFSYDSEGHGIGDFRPLGIWNEKLGLPKSTLEQDLKGPLTGDWKGIVHWQPDELPNYKVKKDRGRSTHL</sequence>
<dbReference type="Pfam" id="PF05368">
    <property type="entry name" value="NmrA"/>
    <property type="match status" value="1"/>
</dbReference>
<name>W9NEL0_FUSOX</name>
<dbReference type="PANTHER" id="PTHR47706:SF9">
    <property type="entry name" value="NMRA-LIKE DOMAIN-CONTAINING PROTEIN-RELATED"/>
    <property type="match status" value="1"/>
</dbReference>
<dbReference type="InterPro" id="IPR002347">
    <property type="entry name" value="SDR_fam"/>
</dbReference>
<dbReference type="AlphaFoldDB" id="W9NEL0"/>
<dbReference type="HOGENOM" id="CLU_711817_0_0_1"/>
<reference evidence="4" key="1">
    <citation type="submission" date="2011-10" db="EMBL/GenBank/DDBJ databases">
        <title>The Genome Sequence of Fusarium oxysporum HDV247.</title>
        <authorList>
            <consortium name="The Broad Institute Genome Sequencing Platform"/>
            <person name="Ma L.-J."/>
            <person name="Gale L.R."/>
            <person name="Schwartz D.C."/>
            <person name="Zhou S."/>
            <person name="Corby-Kistler H."/>
            <person name="Young S.K."/>
            <person name="Zeng Q."/>
            <person name="Gargeya S."/>
            <person name="Fitzgerald M."/>
            <person name="Haas B."/>
            <person name="Abouelleil A."/>
            <person name="Alvarado L."/>
            <person name="Arachchi H.M."/>
            <person name="Berlin A."/>
            <person name="Brown A."/>
            <person name="Chapman S.B."/>
            <person name="Chen Z."/>
            <person name="Dunbar C."/>
            <person name="Freedman E."/>
            <person name="Gearin G."/>
            <person name="Goldberg J."/>
            <person name="Griggs A."/>
            <person name="Gujja S."/>
            <person name="Heiman D."/>
            <person name="Howarth C."/>
            <person name="Larson L."/>
            <person name="Lui A."/>
            <person name="MacDonald P.J.P."/>
            <person name="Montmayeur A."/>
            <person name="Murphy C."/>
            <person name="Neiman D."/>
            <person name="Pearson M."/>
            <person name="Priest M."/>
            <person name="Roberts A."/>
            <person name="Saif S."/>
            <person name="Shea T."/>
            <person name="Shenoy N."/>
            <person name="Sisk P."/>
            <person name="Stolte C."/>
            <person name="Sykes S."/>
            <person name="Wortman J."/>
            <person name="Nusbaum C."/>
            <person name="Birren B."/>
        </authorList>
    </citation>
    <scope>NUCLEOTIDE SEQUENCE [LARGE SCALE GENOMIC DNA]</scope>
    <source>
        <strain evidence="4">HDV247</strain>
    </source>
</reference>
<protein>
    <recommendedName>
        <fullName evidence="3">NmrA-like domain-containing protein</fullName>
    </recommendedName>
</protein>
<evidence type="ECO:0000259" key="3">
    <source>
        <dbReference type="Pfam" id="PF05368"/>
    </source>
</evidence>
<dbReference type="Gene3D" id="3.90.25.10">
    <property type="entry name" value="UDP-galactose 4-epimerase, domain 1"/>
    <property type="match status" value="1"/>
</dbReference>
<dbReference type="Pfam" id="PF00106">
    <property type="entry name" value="adh_short"/>
    <property type="match status" value="1"/>
</dbReference>
<reference evidence="4" key="2">
    <citation type="submission" date="2012-05" db="EMBL/GenBank/DDBJ databases">
        <title>Annotation of the Genome Sequence of Fusarium oxysporum HDV247.</title>
        <authorList>
            <consortium name="The Broad Institute Genomics Platform"/>
            <person name="Ma L.-J."/>
            <person name="Corby-Kistler H."/>
            <person name="Broz K."/>
            <person name="Gale L.R."/>
            <person name="Jonkers W."/>
            <person name="O'Donnell K."/>
            <person name="Ploetz R."/>
            <person name="Steinberg C."/>
            <person name="Schwartz D.C."/>
            <person name="VanEtten H."/>
            <person name="Zhou S."/>
            <person name="Young S.K."/>
            <person name="Zeng Q."/>
            <person name="Gargeya S."/>
            <person name="Fitzgerald M."/>
            <person name="Abouelleil A."/>
            <person name="Alvarado L."/>
            <person name="Chapman S.B."/>
            <person name="Gainer-Dewar J."/>
            <person name="Goldberg J."/>
            <person name="Griggs A."/>
            <person name="Gujja S."/>
            <person name="Hansen M."/>
            <person name="Howarth C."/>
            <person name="Imamovic A."/>
            <person name="Ireland A."/>
            <person name="Larimer J."/>
            <person name="McCowan C."/>
            <person name="Murphy C."/>
            <person name="Pearson M."/>
            <person name="Poon T.W."/>
            <person name="Priest M."/>
            <person name="Roberts A."/>
            <person name="Saif S."/>
            <person name="Shea T."/>
            <person name="Sykes S."/>
            <person name="Wortman J."/>
            <person name="Nusbaum C."/>
            <person name="Birren B."/>
        </authorList>
    </citation>
    <scope>NUCLEOTIDE SEQUENCE</scope>
    <source>
        <strain evidence="4">HDV247</strain>
    </source>
</reference>
<organism evidence="4">
    <name type="scientific">Fusarium oxysporum f. sp. pisi HDV247</name>
    <dbReference type="NCBI Taxonomy" id="1080344"/>
    <lineage>
        <taxon>Eukaryota</taxon>
        <taxon>Fungi</taxon>
        <taxon>Dikarya</taxon>
        <taxon>Ascomycota</taxon>
        <taxon>Pezizomycotina</taxon>
        <taxon>Sordariomycetes</taxon>
        <taxon>Hypocreomycetidae</taxon>
        <taxon>Hypocreales</taxon>
        <taxon>Nectriaceae</taxon>
        <taxon>Fusarium</taxon>
        <taxon>Fusarium oxysporum species complex</taxon>
    </lineage>
</organism>
<keyword evidence="2" id="KW-0560">Oxidoreductase</keyword>
<proteinExistence type="predicted"/>
<evidence type="ECO:0000313" key="4">
    <source>
        <dbReference type="EMBL" id="EXA31213.1"/>
    </source>
</evidence>
<dbReference type="InterPro" id="IPR051609">
    <property type="entry name" value="NmrA/Isoflavone_reductase-like"/>
</dbReference>